<keyword evidence="1" id="KW-1133">Transmembrane helix</keyword>
<proteinExistence type="predicted"/>
<keyword evidence="2" id="KW-0614">Plasmid</keyword>
<protein>
    <submittedName>
        <fullName evidence="2">Uncharacterized protein</fullName>
    </submittedName>
</protein>
<geneLocation type="plasmid" evidence="3">
    <name>prln3</name>
</geneLocation>
<organism evidence="2 3">
    <name type="scientific">Rhizobium leguminosarum</name>
    <dbReference type="NCBI Taxonomy" id="384"/>
    <lineage>
        <taxon>Bacteria</taxon>
        <taxon>Pseudomonadati</taxon>
        <taxon>Pseudomonadota</taxon>
        <taxon>Alphaproteobacteria</taxon>
        <taxon>Hyphomicrobiales</taxon>
        <taxon>Rhizobiaceae</taxon>
        <taxon>Rhizobium/Agrobacterium group</taxon>
        <taxon>Rhizobium</taxon>
    </lineage>
</organism>
<name>A0A2K9ZGD6_RHILE</name>
<keyword evidence="1" id="KW-0812">Transmembrane</keyword>
<dbReference type="AlphaFoldDB" id="A0A2K9ZGD6"/>
<evidence type="ECO:0000313" key="2">
    <source>
        <dbReference type="EMBL" id="AUW47327.1"/>
    </source>
</evidence>
<dbReference type="Proteomes" id="UP000238523">
    <property type="component" value="Plasmid pRLN3"/>
</dbReference>
<gene>
    <name evidence="2" type="ORF">CUJ84_pRLN3000198</name>
</gene>
<evidence type="ECO:0000313" key="3">
    <source>
        <dbReference type="Proteomes" id="UP000238523"/>
    </source>
</evidence>
<feature type="transmembrane region" description="Helical" evidence="1">
    <location>
        <begin position="77"/>
        <end position="102"/>
    </location>
</feature>
<dbReference type="EMBL" id="CP025015">
    <property type="protein sequence ID" value="AUW47327.1"/>
    <property type="molecule type" value="Genomic_DNA"/>
</dbReference>
<evidence type="ECO:0000256" key="1">
    <source>
        <dbReference type="SAM" id="Phobius"/>
    </source>
</evidence>
<reference evidence="2 3" key="1">
    <citation type="submission" date="2017-11" db="EMBL/GenBank/DDBJ databases">
        <title>Complete genome of Rhizobium leguminosarum Norway, an ineffective micro-symbiont.</title>
        <authorList>
            <person name="Hoffrichter A."/>
            <person name="Liang J."/>
            <person name="Brachmann A."/>
            <person name="Marin M."/>
        </authorList>
    </citation>
    <scope>NUCLEOTIDE SEQUENCE [LARGE SCALE GENOMIC DNA]</scope>
    <source>
        <strain evidence="2 3">Norway</strain>
        <plasmid evidence="3">Plasmid prln3</plasmid>
    </source>
</reference>
<feature type="transmembrane region" description="Helical" evidence="1">
    <location>
        <begin position="6"/>
        <end position="24"/>
    </location>
</feature>
<accession>A0A2K9ZGD6</accession>
<sequence length="537" mass="60383">MTLDGFLTFLGLAAAVFAIIPPVARLRIRLQLVPQAILAAAALVLALYFEFFQFVSLPCLPAFRIVCDGLVIQPGAAFTPAMAAFLVVLVWMLLACLVSICLPPSQRSIRAMADLVEQLFHQQRYGEAVDFVLPHVRFLERAQNRKLWNQKLKDWLAGKRIPDLEKWLSDPIRADKKRRWLTPFRLLARGVPGGAHAQEHAERILNSLYLSRQFMDYAALQRPSVTGVLLTLDAHQRFDFSNRLLASLASSPGSRLYEEVERNAKYEGLGDNLVVGHNFILRAYFLDASVAETLAAWKPIGDFVIDYIRGDDAVVRAKLNGKSDGFDQRRWRDPVAFAIAYFDLMIRSAFSQDIKDHMWLAYLDHFVDELVEIYDATGPEIDQGDEFPTWNAHLIYECINTLGHWIQFTRKAPEGSGHRSFPGSLHQGSAGIPANAARSLGTCLYHVLQSHRVGDTFAIYMVECVLRDIRYLVQPGDEEARKFLIRSIVTGGGRDNAHDYGARLAHLLGGIDYILLNDVPDFLVAARVAHPRAEFPD</sequence>
<feature type="transmembrane region" description="Helical" evidence="1">
    <location>
        <begin position="36"/>
        <end position="57"/>
    </location>
</feature>
<keyword evidence="1" id="KW-0472">Membrane</keyword>
<dbReference type="RefSeq" id="WP_105009797.1">
    <property type="nucleotide sequence ID" value="NZ_CP025015.1"/>
</dbReference>